<keyword evidence="2" id="KW-1185">Reference proteome</keyword>
<comment type="caution">
    <text evidence="1">The sequence shown here is derived from an EMBL/GenBank/DDBJ whole genome shotgun (WGS) entry which is preliminary data.</text>
</comment>
<dbReference type="EMBL" id="JACHJJ010000001">
    <property type="protein sequence ID" value="MBB5960921.1"/>
    <property type="molecule type" value="Genomic_DNA"/>
</dbReference>
<proteinExistence type="predicted"/>
<accession>A0A841CSY8</accession>
<name>A0A841CSY8_PLAVE</name>
<reference evidence="1 2" key="1">
    <citation type="submission" date="2020-08" db="EMBL/GenBank/DDBJ databases">
        <title>Genomic Encyclopedia of Type Strains, Phase III (KMG-III): the genomes of soil and plant-associated and newly described type strains.</title>
        <authorList>
            <person name="Whitman W."/>
        </authorList>
    </citation>
    <scope>NUCLEOTIDE SEQUENCE [LARGE SCALE GENOMIC DNA]</scope>
    <source>
        <strain evidence="1 2">CECT 3303</strain>
    </source>
</reference>
<organism evidence="1 2">
    <name type="scientific">Planomonospora venezuelensis</name>
    <dbReference type="NCBI Taxonomy" id="1999"/>
    <lineage>
        <taxon>Bacteria</taxon>
        <taxon>Bacillati</taxon>
        <taxon>Actinomycetota</taxon>
        <taxon>Actinomycetes</taxon>
        <taxon>Streptosporangiales</taxon>
        <taxon>Streptosporangiaceae</taxon>
        <taxon>Planomonospora</taxon>
    </lineage>
</organism>
<dbReference type="AlphaFoldDB" id="A0A841CSY8"/>
<protein>
    <submittedName>
        <fullName evidence="1">Uncharacterized protein</fullName>
    </submittedName>
</protein>
<evidence type="ECO:0000313" key="1">
    <source>
        <dbReference type="EMBL" id="MBB5960921.1"/>
    </source>
</evidence>
<dbReference type="Proteomes" id="UP000562352">
    <property type="component" value="Unassembled WGS sequence"/>
</dbReference>
<sequence length="94" mass="10757">MSDRCCRISPHIPHAQGDCRRIEWTSPQSTGRELVLAWTCACRARFFELIQSGGVCFIRRTTQKTPAAEVEESYRMSARKARKLWDALLTGEAR</sequence>
<evidence type="ECO:0000313" key="2">
    <source>
        <dbReference type="Proteomes" id="UP000562352"/>
    </source>
</evidence>
<gene>
    <name evidence="1" type="ORF">FHS22_000159</name>
</gene>